<dbReference type="Pfam" id="PF00364">
    <property type="entry name" value="Biotin_lipoyl"/>
    <property type="match status" value="2"/>
</dbReference>
<dbReference type="InterPro" id="IPR036625">
    <property type="entry name" value="E3-bd_dom_sf"/>
</dbReference>
<feature type="domain" description="Lipoyl-binding" evidence="6">
    <location>
        <begin position="2"/>
        <end position="77"/>
    </location>
</feature>
<evidence type="ECO:0000256" key="2">
    <source>
        <dbReference type="ARBA" id="ARBA00007317"/>
    </source>
</evidence>
<dbReference type="InterPro" id="IPR011053">
    <property type="entry name" value="Single_hybrid_motif"/>
</dbReference>
<dbReference type="Gene3D" id="4.10.320.10">
    <property type="entry name" value="E3-binding domain"/>
    <property type="match status" value="1"/>
</dbReference>
<evidence type="ECO:0000256" key="5">
    <source>
        <dbReference type="SAM" id="MobiDB-lite"/>
    </source>
</evidence>
<dbReference type="EMBL" id="JBHUDZ010000012">
    <property type="protein sequence ID" value="MFD1603768.1"/>
    <property type="molecule type" value="Genomic_DNA"/>
</dbReference>
<sequence length="548" mass="57177">MAIKVTMPRLSDTMTEGTVASWLKKVGDKVSEGDILAEIETDKATMEFESFNEGTLLHIGIQEGETAPVDSLLAIIGKEGEDISALLAGGDAPAAEAPKADAPAAEAKTETAAPAKAATELPKGVIVVTMPRLSDTMTEGTVASWLKKVGDNVAEGDILAEIETDKATMEFESFNAGTLLYIGIQEGSTAPVDSLLAIIGPAGTDISGVADNFTAGGATTASAPAAEETKTAPVAEKAPEALADNSNGRVLASPLAKKIASDKGIQLSQVKGSGENGRIVKSDIENFTPSTQAAPASNASAPAAKAEETKAAAPKVFVPAGEVFTEEIKNSQMRKIIAKRLAESLFTAPHYNLVIEVSMDEAMQARAAINSVPDTKVSFNDMVIKACALALKKHPKINSQWKEDAIIINHHVNIGVAVAVEDGLVVPVLKFTDAMSLSQIGGSVRDLAGRAKNKKLGPQEMEGSTFTVSNLGMFGITEFNSIINQPNSAILSVGAIVEKPVVKNGQIVVGNTMMLSLACDHRTIDGATGAQFLQTLKQYIESPVTMLA</sequence>
<dbReference type="Pfam" id="PF02817">
    <property type="entry name" value="E3_binding"/>
    <property type="match status" value="1"/>
</dbReference>
<dbReference type="RefSeq" id="WP_379814899.1">
    <property type="nucleotide sequence ID" value="NZ_JBHUDZ010000012.1"/>
</dbReference>
<dbReference type="PANTHER" id="PTHR23151:SF90">
    <property type="entry name" value="DIHYDROLIPOYLLYSINE-RESIDUE ACETYLTRANSFERASE COMPONENT OF PYRUVATE DEHYDROGENASE COMPLEX, MITOCHONDRIAL-RELATED"/>
    <property type="match status" value="1"/>
</dbReference>
<dbReference type="PROSITE" id="PS50968">
    <property type="entry name" value="BIOTINYL_LIPOYL"/>
    <property type="match status" value="2"/>
</dbReference>
<comment type="similarity">
    <text evidence="2 4">Belongs to the 2-oxoacid dehydrogenase family.</text>
</comment>
<evidence type="ECO:0000256" key="1">
    <source>
        <dbReference type="ARBA" id="ARBA00001938"/>
    </source>
</evidence>
<dbReference type="InterPro" id="IPR003016">
    <property type="entry name" value="2-oxoA_DH_lipoyl-BS"/>
</dbReference>
<keyword evidence="9" id="KW-1185">Reference proteome</keyword>
<gene>
    <name evidence="8" type="ORF">ACFSC2_13565</name>
</gene>
<feature type="domain" description="Lipoyl-binding" evidence="6">
    <location>
        <begin position="125"/>
        <end position="200"/>
    </location>
</feature>
<evidence type="ECO:0000256" key="3">
    <source>
        <dbReference type="ARBA" id="ARBA00022823"/>
    </source>
</evidence>
<dbReference type="PROSITE" id="PS51826">
    <property type="entry name" value="PSBD"/>
    <property type="match status" value="1"/>
</dbReference>
<dbReference type="Gene3D" id="3.30.559.10">
    <property type="entry name" value="Chloramphenicol acetyltransferase-like domain"/>
    <property type="match status" value="1"/>
</dbReference>
<dbReference type="Pfam" id="PF00198">
    <property type="entry name" value="2-oxoacid_dh"/>
    <property type="match status" value="1"/>
</dbReference>
<keyword evidence="3 4" id="KW-0450">Lipoyl</keyword>
<dbReference type="InterPro" id="IPR023213">
    <property type="entry name" value="CAT-like_dom_sf"/>
</dbReference>
<dbReference type="PROSITE" id="PS00189">
    <property type="entry name" value="LIPOYL"/>
    <property type="match status" value="2"/>
</dbReference>
<dbReference type="EC" id="2.3.1.-" evidence="4"/>
<dbReference type="SUPFAM" id="SSF52777">
    <property type="entry name" value="CoA-dependent acyltransferases"/>
    <property type="match status" value="1"/>
</dbReference>
<organism evidence="8 9">
    <name type="scientific">Flavobacterium artemisiae</name>
    <dbReference type="NCBI Taxonomy" id="2126556"/>
    <lineage>
        <taxon>Bacteria</taxon>
        <taxon>Pseudomonadati</taxon>
        <taxon>Bacteroidota</taxon>
        <taxon>Flavobacteriia</taxon>
        <taxon>Flavobacteriales</taxon>
        <taxon>Flavobacteriaceae</taxon>
        <taxon>Flavobacterium</taxon>
    </lineage>
</organism>
<dbReference type="SUPFAM" id="SSF47005">
    <property type="entry name" value="Peripheral subunit-binding domain of 2-oxo acid dehydrogenase complex"/>
    <property type="match status" value="1"/>
</dbReference>
<evidence type="ECO:0000313" key="9">
    <source>
        <dbReference type="Proteomes" id="UP001597138"/>
    </source>
</evidence>
<comment type="cofactor">
    <cofactor evidence="1 4">
        <name>(R)-lipoate</name>
        <dbReference type="ChEBI" id="CHEBI:83088"/>
    </cofactor>
</comment>
<dbReference type="Proteomes" id="UP001597138">
    <property type="component" value="Unassembled WGS sequence"/>
</dbReference>
<keyword evidence="4" id="KW-0012">Acyltransferase</keyword>
<feature type="region of interest" description="Disordered" evidence="5">
    <location>
        <begin position="220"/>
        <end position="246"/>
    </location>
</feature>
<protein>
    <recommendedName>
        <fullName evidence="4">Dihydrolipoamide acetyltransferase component of pyruvate dehydrogenase complex</fullName>
        <ecNumber evidence="4">2.3.1.-</ecNumber>
    </recommendedName>
</protein>
<dbReference type="InterPro" id="IPR045257">
    <property type="entry name" value="E2/Pdx1"/>
</dbReference>
<dbReference type="InterPro" id="IPR000089">
    <property type="entry name" value="Biotin_lipoyl"/>
</dbReference>
<reference evidence="9" key="1">
    <citation type="journal article" date="2019" name="Int. J. Syst. Evol. Microbiol.">
        <title>The Global Catalogue of Microorganisms (GCM) 10K type strain sequencing project: providing services to taxonomists for standard genome sequencing and annotation.</title>
        <authorList>
            <consortium name="The Broad Institute Genomics Platform"/>
            <consortium name="The Broad Institute Genome Sequencing Center for Infectious Disease"/>
            <person name="Wu L."/>
            <person name="Ma J."/>
        </authorList>
    </citation>
    <scope>NUCLEOTIDE SEQUENCE [LARGE SCALE GENOMIC DNA]</scope>
    <source>
        <strain evidence="9">CCUG 70865</strain>
    </source>
</reference>
<comment type="caution">
    <text evidence="8">The sequence shown here is derived from an EMBL/GenBank/DDBJ whole genome shotgun (WGS) entry which is preliminary data.</text>
</comment>
<dbReference type="InterPro" id="IPR001078">
    <property type="entry name" value="2-oxoacid_DH_actylTfrase"/>
</dbReference>
<evidence type="ECO:0000259" key="7">
    <source>
        <dbReference type="PROSITE" id="PS51826"/>
    </source>
</evidence>
<feature type="domain" description="Peripheral subunit-binding (PSBD)" evidence="7">
    <location>
        <begin position="251"/>
        <end position="288"/>
    </location>
</feature>
<dbReference type="SUPFAM" id="SSF51230">
    <property type="entry name" value="Single hybrid motif"/>
    <property type="match status" value="2"/>
</dbReference>
<accession>A0ABW4HEE3</accession>
<feature type="compositionally biased region" description="Low complexity" evidence="5">
    <location>
        <begin position="220"/>
        <end position="236"/>
    </location>
</feature>
<evidence type="ECO:0000256" key="4">
    <source>
        <dbReference type="RuleBase" id="RU003423"/>
    </source>
</evidence>
<name>A0ABW4HEE3_9FLAO</name>
<dbReference type="PANTHER" id="PTHR23151">
    <property type="entry name" value="DIHYDROLIPOAMIDE ACETYL/SUCCINYL-TRANSFERASE-RELATED"/>
    <property type="match status" value="1"/>
</dbReference>
<dbReference type="CDD" id="cd06849">
    <property type="entry name" value="lipoyl_domain"/>
    <property type="match status" value="2"/>
</dbReference>
<proteinExistence type="inferred from homology"/>
<keyword evidence="4" id="KW-0808">Transferase</keyword>
<evidence type="ECO:0000313" key="8">
    <source>
        <dbReference type="EMBL" id="MFD1603768.1"/>
    </source>
</evidence>
<dbReference type="Gene3D" id="2.40.50.100">
    <property type="match status" value="2"/>
</dbReference>
<dbReference type="InterPro" id="IPR004167">
    <property type="entry name" value="PSBD"/>
</dbReference>
<evidence type="ECO:0000259" key="6">
    <source>
        <dbReference type="PROSITE" id="PS50968"/>
    </source>
</evidence>